<dbReference type="RefSeq" id="WP_033736866.1">
    <property type="nucleotide sequence ID" value="NZ_CP110474.1"/>
</dbReference>
<organism evidence="2 3">
    <name type="scientific">Pantoea anthophila</name>
    <dbReference type="NCBI Taxonomy" id="470931"/>
    <lineage>
        <taxon>Bacteria</taxon>
        <taxon>Pseudomonadati</taxon>
        <taxon>Pseudomonadota</taxon>
        <taxon>Gammaproteobacteria</taxon>
        <taxon>Enterobacterales</taxon>
        <taxon>Erwiniaceae</taxon>
        <taxon>Pantoea</taxon>
    </lineage>
</organism>
<feature type="compositionally biased region" description="Basic and acidic residues" evidence="1">
    <location>
        <begin position="58"/>
        <end position="68"/>
    </location>
</feature>
<reference evidence="2 3" key="1">
    <citation type="submission" date="2019-06" db="EMBL/GenBank/DDBJ databases">
        <title>Taxogenomics and systematics of the genus Pantoea.</title>
        <authorList>
            <person name="Tambong J.T."/>
        </authorList>
    </citation>
    <scope>NUCLEOTIDE SEQUENCE [LARGE SCALE GENOMIC DNA]</scope>
    <source>
        <strain evidence="2 3">LMG 2558</strain>
    </source>
</reference>
<evidence type="ECO:0008006" key="4">
    <source>
        <dbReference type="Google" id="ProtNLM"/>
    </source>
</evidence>
<evidence type="ECO:0000256" key="1">
    <source>
        <dbReference type="SAM" id="MobiDB-lite"/>
    </source>
</evidence>
<accession>A0ABY2Z931</accession>
<keyword evidence="3" id="KW-1185">Reference proteome</keyword>
<name>A0ABY2Z931_9GAMM</name>
<feature type="region of interest" description="Disordered" evidence="1">
    <location>
        <begin position="52"/>
        <end position="78"/>
    </location>
</feature>
<proteinExistence type="predicted"/>
<evidence type="ECO:0000313" key="3">
    <source>
        <dbReference type="Proteomes" id="UP000316142"/>
    </source>
</evidence>
<evidence type="ECO:0000313" key="2">
    <source>
        <dbReference type="EMBL" id="TPV28367.1"/>
    </source>
</evidence>
<sequence>MMKPFLLLFFTLCLTGCVQYKWVKPDASEQQEMMAETACQAQALRELPPDNIVSGKYTSHDDKHKTTDTDYSTSDANESQREILVKDCMFRQGWQQIEVQQ</sequence>
<dbReference type="EMBL" id="VHIZ01000038">
    <property type="protein sequence ID" value="TPV28367.1"/>
    <property type="molecule type" value="Genomic_DNA"/>
</dbReference>
<protein>
    <recommendedName>
        <fullName evidence="4">Lipoprotein</fullName>
    </recommendedName>
</protein>
<dbReference type="GeneID" id="93535012"/>
<dbReference type="Proteomes" id="UP000316142">
    <property type="component" value="Unassembled WGS sequence"/>
</dbReference>
<gene>
    <name evidence="2" type="ORF">FJW00_09510</name>
</gene>
<comment type="caution">
    <text evidence="2">The sequence shown here is derived from an EMBL/GenBank/DDBJ whole genome shotgun (WGS) entry which is preliminary data.</text>
</comment>